<evidence type="ECO:0000259" key="1">
    <source>
        <dbReference type="Pfam" id="PF13302"/>
    </source>
</evidence>
<dbReference type="HOGENOM" id="CLU_013985_1_0_0"/>
<dbReference type="PATRIC" id="fig|937777.3.peg.1753"/>
<dbReference type="EMBL" id="CP003382">
    <property type="protein sequence ID" value="AFZ67270.1"/>
    <property type="molecule type" value="Genomic_DNA"/>
</dbReference>
<dbReference type="Gene3D" id="3.40.630.30">
    <property type="match status" value="1"/>
</dbReference>
<feature type="domain" description="N-acetyltransferase" evidence="1">
    <location>
        <begin position="17"/>
        <end position="153"/>
    </location>
</feature>
<accession>L0A2M8</accession>
<dbReference type="RefSeq" id="WP_015235575.1">
    <property type="nucleotide sequence ID" value="NC_019793.1"/>
</dbReference>
<dbReference type="PANTHER" id="PTHR43610">
    <property type="entry name" value="BLL6696 PROTEIN"/>
    <property type="match status" value="1"/>
</dbReference>
<dbReference type="InterPro" id="IPR000182">
    <property type="entry name" value="GNAT_dom"/>
</dbReference>
<dbReference type="SUPFAM" id="SSF55729">
    <property type="entry name" value="Acyl-CoA N-acyltransferases (Nat)"/>
    <property type="match status" value="1"/>
</dbReference>
<name>L0A2M8_DEIPD</name>
<dbReference type="Pfam" id="PF13302">
    <property type="entry name" value="Acetyltransf_3"/>
    <property type="match status" value="1"/>
</dbReference>
<dbReference type="STRING" id="937777.Deipe_1751"/>
<dbReference type="KEGG" id="dpd:Deipe_1751"/>
<keyword evidence="2" id="KW-0689">Ribosomal protein</keyword>
<protein>
    <submittedName>
        <fullName evidence="2">Acetyltransferase, ribosomal protein N-acetylase</fullName>
    </submittedName>
</protein>
<keyword evidence="2" id="KW-0687">Ribonucleoprotein</keyword>
<dbReference type="InterPro" id="IPR016181">
    <property type="entry name" value="Acyl_CoA_acyltransferase"/>
</dbReference>
<dbReference type="AlphaFoldDB" id="L0A2M8"/>
<sequence length="203" mass="23032">MTSDPWQDRPTLRGQFVTLEPLGTQHAAALARQHDPEVFRYLGRGGPADDTPQAWQEFIVYLNAIPGRWNFAILVHGTPDVAGRISYSEMRRADRGLEIGTMIMPAYQGTFVNPESKLLLLQYGFEVLNAARVQFKVDALNERSQRAMEKLGAVREGVLRQYQVRPDGSMRDSVMYSVTGNEWPEVRSRLRERLQRAGTLNTP</sequence>
<organism evidence="2 3">
    <name type="scientific">Deinococcus peraridilitoris (strain DSM 19664 / LMG 22246 / CIP 109416 / KR-200)</name>
    <dbReference type="NCBI Taxonomy" id="937777"/>
    <lineage>
        <taxon>Bacteria</taxon>
        <taxon>Thermotogati</taxon>
        <taxon>Deinococcota</taxon>
        <taxon>Deinococci</taxon>
        <taxon>Deinococcales</taxon>
        <taxon>Deinococcaceae</taxon>
        <taxon>Deinococcus</taxon>
    </lineage>
</organism>
<dbReference type="GO" id="GO:0016747">
    <property type="term" value="F:acyltransferase activity, transferring groups other than amino-acyl groups"/>
    <property type="evidence" value="ECO:0007669"/>
    <property type="project" value="InterPro"/>
</dbReference>
<keyword evidence="3" id="KW-1185">Reference proteome</keyword>
<gene>
    <name evidence="2" type="ordered locus">Deipe_1751</name>
</gene>
<dbReference type="Proteomes" id="UP000010467">
    <property type="component" value="Chromosome"/>
</dbReference>
<dbReference type="PANTHER" id="PTHR43610:SF1">
    <property type="entry name" value="N-ACETYLTRANSFERASE DOMAIN-CONTAINING PROTEIN"/>
    <property type="match status" value="1"/>
</dbReference>
<dbReference type="OrthoDB" id="9795199at2"/>
<dbReference type="GO" id="GO:0005840">
    <property type="term" value="C:ribosome"/>
    <property type="evidence" value="ECO:0007669"/>
    <property type="project" value="UniProtKB-KW"/>
</dbReference>
<proteinExistence type="predicted"/>
<reference evidence="3" key="1">
    <citation type="submission" date="2012-03" db="EMBL/GenBank/DDBJ databases">
        <title>Complete sequence of chromosome of Deinococcus peraridilitoris DSM 19664.</title>
        <authorList>
            <person name="Lucas S."/>
            <person name="Copeland A."/>
            <person name="Lapidus A."/>
            <person name="Glavina del Rio T."/>
            <person name="Dalin E."/>
            <person name="Tice H."/>
            <person name="Bruce D."/>
            <person name="Goodwin L."/>
            <person name="Pitluck S."/>
            <person name="Peters L."/>
            <person name="Mikhailova N."/>
            <person name="Lu M."/>
            <person name="Kyrpides N."/>
            <person name="Mavromatis K."/>
            <person name="Ivanova N."/>
            <person name="Brettin T."/>
            <person name="Detter J.C."/>
            <person name="Han C."/>
            <person name="Larimer F."/>
            <person name="Land M."/>
            <person name="Hauser L."/>
            <person name="Markowitz V."/>
            <person name="Cheng J.-F."/>
            <person name="Hugenholtz P."/>
            <person name="Woyke T."/>
            <person name="Wu D."/>
            <person name="Pukall R."/>
            <person name="Steenblock K."/>
            <person name="Brambilla E."/>
            <person name="Klenk H.-P."/>
            <person name="Eisen J.A."/>
        </authorList>
    </citation>
    <scope>NUCLEOTIDE SEQUENCE [LARGE SCALE GENOMIC DNA]</scope>
    <source>
        <strain evidence="3">DSM 19664 / LMG 22246 / CIP 109416 / KR-200</strain>
    </source>
</reference>
<dbReference type="eggNOG" id="COG1670">
    <property type="taxonomic scope" value="Bacteria"/>
</dbReference>
<keyword evidence="2" id="KW-0808">Transferase</keyword>
<evidence type="ECO:0000313" key="2">
    <source>
        <dbReference type="EMBL" id="AFZ67270.1"/>
    </source>
</evidence>
<evidence type="ECO:0000313" key="3">
    <source>
        <dbReference type="Proteomes" id="UP000010467"/>
    </source>
</evidence>